<dbReference type="AlphaFoldDB" id="A0A166AKC5"/>
<protein>
    <submittedName>
        <fullName evidence="2">Uncharacterized protein</fullName>
    </submittedName>
</protein>
<proteinExistence type="predicted"/>
<feature type="transmembrane region" description="Helical" evidence="1">
    <location>
        <begin position="106"/>
        <end position="124"/>
    </location>
</feature>
<dbReference type="EMBL" id="KV417659">
    <property type="protein sequence ID" value="KZP11700.1"/>
    <property type="molecule type" value="Genomic_DNA"/>
</dbReference>
<evidence type="ECO:0000256" key="1">
    <source>
        <dbReference type="SAM" id="Phobius"/>
    </source>
</evidence>
<keyword evidence="3" id="KW-1185">Reference proteome</keyword>
<keyword evidence="1" id="KW-1133">Transmembrane helix</keyword>
<keyword evidence="1" id="KW-0812">Transmembrane</keyword>
<sequence>MAKWAIQEWATQLMKKVVNRESGVMASIAGGHHLPSKDAAWDFVHGFSLGKRMRKGAVPTSVAEHFDKPAAGGTGGNRRDPFVIIAVVMMMVFAARNIQVVVFQQVIGLFLFGNSCSFAVYALMNRLGLSTSCTTVGKLLRVRTIAYLPVFASAHRSRPSSEARARDLLLMTKAATAVLKPAHLVV</sequence>
<gene>
    <name evidence="2" type="ORF">FIBSPDRAFT_1050610</name>
</gene>
<dbReference type="Proteomes" id="UP000076532">
    <property type="component" value="Unassembled WGS sequence"/>
</dbReference>
<dbReference type="OrthoDB" id="3256296at2759"/>
<evidence type="ECO:0000313" key="2">
    <source>
        <dbReference type="EMBL" id="KZP11700.1"/>
    </source>
</evidence>
<accession>A0A166AKC5</accession>
<feature type="transmembrane region" description="Helical" evidence="1">
    <location>
        <begin position="82"/>
        <end position="100"/>
    </location>
</feature>
<reference evidence="2 3" key="1">
    <citation type="journal article" date="2016" name="Mol. Biol. Evol.">
        <title>Comparative Genomics of Early-Diverging Mushroom-Forming Fungi Provides Insights into the Origins of Lignocellulose Decay Capabilities.</title>
        <authorList>
            <person name="Nagy L.G."/>
            <person name="Riley R."/>
            <person name="Tritt A."/>
            <person name="Adam C."/>
            <person name="Daum C."/>
            <person name="Floudas D."/>
            <person name="Sun H."/>
            <person name="Yadav J.S."/>
            <person name="Pangilinan J."/>
            <person name="Larsson K.H."/>
            <person name="Matsuura K."/>
            <person name="Barry K."/>
            <person name="Labutti K."/>
            <person name="Kuo R."/>
            <person name="Ohm R.A."/>
            <person name="Bhattacharya S.S."/>
            <person name="Shirouzu T."/>
            <person name="Yoshinaga Y."/>
            <person name="Martin F.M."/>
            <person name="Grigoriev I.V."/>
            <person name="Hibbett D.S."/>
        </authorList>
    </citation>
    <scope>NUCLEOTIDE SEQUENCE [LARGE SCALE GENOMIC DNA]</scope>
    <source>
        <strain evidence="2 3">CBS 109695</strain>
    </source>
</reference>
<name>A0A166AKC5_9AGAM</name>
<keyword evidence="1" id="KW-0472">Membrane</keyword>
<organism evidence="2 3">
    <name type="scientific">Athelia psychrophila</name>
    <dbReference type="NCBI Taxonomy" id="1759441"/>
    <lineage>
        <taxon>Eukaryota</taxon>
        <taxon>Fungi</taxon>
        <taxon>Dikarya</taxon>
        <taxon>Basidiomycota</taxon>
        <taxon>Agaricomycotina</taxon>
        <taxon>Agaricomycetes</taxon>
        <taxon>Agaricomycetidae</taxon>
        <taxon>Atheliales</taxon>
        <taxon>Atheliaceae</taxon>
        <taxon>Athelia</taxon>
    </lineage>
</organism>
<evidence type="ECO:0000313" key="3">
    <source>
        <dbReference type="Proteomes" id="UP000076532"/>
    </source>
</evidence>